<keyword evidence="6 9" id="KW-1133">Transmembrane helix</keyword>
<gene>
    <name evidence="10" type="ORF">METZ01_LOCUS186666</name>
</gene>
<feature type="transmembrane region" description="Helical" evidence="9">
    <location>
        <begin position="177"/>
        <end position="199"/>
    </location>
</feature>
<keyword evidence="4 9" id="KW-0812">Transmembrane</keyword>
<keyword evidence="5" id="KW-0029">Amino-acid transport</keyword>
<feature type="transmembrane region" description="Helical" evidence="9">
    <location>
        <begin position="12"/>
        <end position="29"/>
    </location>
</feature>
<dbReference type="GO" id="GO:0005886">
    <property type="term" value="C:plasma membrane"/>
    <property type="evidence" value="ECO:0007669"/>
    <property type="project" value="UniProtKB-SubCell"/>
</dbReference>
<dbReference type="GO" id="GO:0022857">
    <property type="term" value="F:transmembrane transporter activity"/>
    <property type="evidence" value="ECO:0007669"/>
    <property type="project" value="InterPro"/>
</dbReference>
<feature type="transmembrane region" description="Helical" evidence="9">
    <location>
        <begin position="228"/>
        <end position="247"/>
    </location>
</feature>
<evidence type="ECO:0000256" key="4">
    <source>
        <dbReference type="ARBA" id="ARBA00022692"/>
    </source>
</evidence>
<dbReference type="AlphaFoldDB" id="A0A382D6Y1"/>
<evidence type="ECO:0000256" key="6">
    <source>
        <dbReference type="ARBA" id="ARBA00022989"/>
    </source>
</evidence>
<feature type="transmembrane region" description="Helical" evidence="9">
    <location>
        <begin position="35"/>
        <end position="53"/>
    </location>
</feature>
<protein>
    <recommendedName>
        <fullName evidence="11">Branched-chain amino acid ABC transporter permease</fullName>
    </recommendedName>
</protein>
<evidence type="ECO:0000256" key="8">
    <source>
        <dbReference type="ARBA" id="ARBA00037998"/>
    </source>
</evidence>
<sequence length="302" mass="32807">MKQLYILLDNKILALIIIAICFASLLKPWLLINGILIGSLYSLGAIGLSLIYGNLKFANMAHGDFMTLSAYLALTIMMFLFPNSENSSSVGPFTFKYELLVVIPLAVIIIGLMAVVFDKLIFKKLRRLNATSAAIALCSLGLAVGLRGLIQFIWGTDSKSFLRESKMFWDLPFRIKIPPDMFFCAVVAIVIATIFYFVLFKTTLGKTIRATSDNPDLARITGINTDRIILYIWFIGGILAATAGILISVQQALITPVMGWKILIPLFASVIVGGIGNPIGALLGGILIGITGELATGWINPS</sequence>
<dbReference type="Pfam" id="PF02653">
    <property type="entry name" value="BPD_transp_2"/>
    <property type="match status" value="1"/>
</dbReference>
<evidence type="ECO:0000256" key="9">
    <source>
        <dbReference type="SAM" id="Phobius"/>
    </source>
</evidence>
<evidence type="ECO:0000256" key="1">
    <source>
        <dbReference type="ARBA" id="ARBA00004651"/>
    </source>
</evidence>
<name>A0A382D6Y1_9ZZZZ</name>
<dbReference type="CDD" id="cd06582">
    <property type="entry name" value="TM_PBP1_LivH_like"/>
    <property type="match status" value="1"/>
</dbReference>
<proteinExistence type="inferred from homology"/>
<comment type="subcellular location">
    <subcellularLocation>
        <location evidence="1">Cell membrane</location>
        <topology evidence="1">Multi-pass membrane protein</topology>
    </subcellularLocation>
</comment>
<organism evidence="10">
    <name type="scientific">marine metagenome</name>
    <dbReference type="NCBI Taxonomy" id="408172"/>
    <lineage>
        <taxon>unclassified sequences</taxon>
        <taxon>metagenomes</taxon>
        <taxon>ecological metagenomes</taxon>
    </lineage>
</organism>
<evidence type="ECO:0000256" key="3">
    <source>
        <dbReference type="ARBA" id="ARBA00022475"/>
    </source>
</evidence>
<dbReference type="PANTHER" id="PTHR11795">
    <property type="entry name" value="BRANCHED-CHAIN AMINO ACID TRANSPORT SYSTEM PERMEASE PROTEIN LIVH"/>
    <property type="match status" value="1"/>
</dbReference>
<feature type="transmembrane region" description="Helical" evidence="9">
    <location>
        <begin position="101"/>
        <end position="122"/>
    </location>
</feature>
<evidence type="ECO:0008006" key="11">
    <source>
        <dbReference type="Google" id="ProtNLM"/>
    </source>
</evidence>
<keyword evidence="2" id="KW-0813">Transport</keyword>
<dbReference type="InterPro" id="IPR052157">
    <property type="entry name" value="BCAA_transport_permease"/>
</dbReference>
<evidence type="ECO:0000256" key="5">
    <source>
        <dbReference type="ARBA" id="ARBA00022970"/>
    </source>
</evidence>
<evidence type="ECO:0000256" key="2">
    <source>
        <dbReference type="ARBA" id="ARBA00022448"/>
    </source>
</evidence>
<dbReference type="PANTHER" id="PTHR11795:SF445">
    <property type="entry name" value="AMINO ACID ABC TRANSPORTER PERMEASE PROTEIN"/>
    <property type="match status" value="1"/>
</dbReference>
<evidence type="ECO:0000313" key="10">
    <source>
        <dbReference type="EMBL" id="SVB33812.1"/>
    </source>
</evidence>
<keyword evidence="7 9" id="KW-0472">Membrane</keyword>
<feature type="transmembrane region" description="Helical" evidence="9">
    <location>
        <begin position="65"/>
        <end position="81"/>
    </location>
</feature>
<dbReference type="GO" id="GO:0006865">
    <property type="term" value="P:amino acid transport"/>
    <property type="evidence" value="ECO:0007669"/>
    <property type="project" value="UniProtKB-KW"/>
</dbReference>
<comment type="similarity">
    <text evidence="8">Belongs to the binding-protein-dependent transport system permease family. LivHM subfamily.</text>
</comment>
<feature type="non-terminal residue" evidence="10">
    <location>
        <position position="302"/>
    </location>
</feature>
<dbReference type="InterPro" id="IPR001851">
    <property type="entry name" value="ABC_transp_permease"/>
</dbReference>
<accession>A0A382D6Y1</accession>
<feature type="transmembrane region" description="Helical" evidence="9">
    <location>
        <begin position="134"/>
        <end position="154"/>
    </location>
</feature>
<evidence type="ECO:0000256" key="7">
    <source>
        <dbReference type="ARBA" id="ARBA00023136"/>
    </source>
</evidence>
<dbReference type="EMBL" id="UINC01037793">
    <property type="protein sequence ID" value="SVB33812.1"/>
    <property type="molecule type" value="Genomic_DNA"/>
</dbReference>
<keyword evidence="3" id="KW-1003">Cell membrane</keyword>
<reference evidence="10" key="1">
    <citation type="submission" date="2018-05" db="EMBL/GenBank/DDBJ databases">
        <authorList>
            <person name="Lanie J.A."/>
            <person name="Ng W.-L."/>
            <person name="Kazmierczak K.M."/>
            <person name="Andrzejewski T.M."/>
            <person name="Davidsen T.M."/>
            <person name="Wayne K.J."/>
            <person name="Tettelin H."/>
            <person name="Glass J.I."/>
            <person name="Rusch D."/>
            <person name="Podicherti R."/>
            <person name="Tsui H.-C.T."/>
            <person name="Winkler M.E."/>
        </authorList>
    </citation>
    <scope>NUCLEOTIDE SEQUENCE</scope>
</reference>